<dbReference type="PANTHER" id="PTHR12236">
    <property type="entry name" value="STRUCTURAL CONTITUENT OF CUTICLE"/>
    <property type="match status" value="1"/>
</dbReference>
<sequence length="254" mass="27586">MWVPFLVLLACANALPVPDGAHHPLPISQPQPNTDNGYPPYTPPANTYQVPQPVYQAPTPTYQAPQPAYQAPTPASVPSPLSSYEATQQGYGAIKPPVPIQIHYDYAFNAVGVAKPKPETPSGYVAPQETYQAPLAGYAPVQTDNVPQDYNVPVQVSFDQTGWIGENAEEQEGEVEGYATVEGLNQESNVTSPPKYHFVYTVDGQSIGDVKGHEESRDGEFTQGKYYVLQPDGKTRTVTYHADDGGFKADVVYV</sequence>
<dbReference type="InterPro" id="IPR000618">
    <property type="entry name" value="Insect_cuticle"/>
</dbReference>
<dbReference type="EMBL" id="CAJPEV010000519">
    <property type="protein sequence ID" value="CAG0886070.1"/>
    <property type="molecule type" value="Genomic_DNA"/>
</dbReference>
<feature type="region of interest" description="Disordered" evidence="3">
    <location>
        <begin position="23"/>
        <end position="43"/>
    </location>
</feature>
<gene>
    <name evidence="4" type="ORF">DSTB1V02_LOCUS3796</name>
</gene>
<protein>
    <recommendedName>
        <fullName evidence="6">Cuticle protein</fullName>
    </recommendedName>
</protein>
<accession>A0A7R8XB38</accession>
<dbReference type="OrthoDB" id="6347660at2759"/>
<dbReference type="GO" id="GO:0031012">
    <property type="term" value="C:extracellular matrix"/>
    <property type="evidence" value="ECO:0007669"/>
    <property type="project" value="TreeGrafter"/>
</dbReference>
<proteinExistence type="predicted"/>
<dbReference type="InterPro" id="IPR051217">
    <property type="entry name" value="Insect_Cuticle_Struc_Prot"/>
</dbReference>
<reference evidence="4" key="1">
    <citation type="submission" date="2020-11" db="EMBL/GenBank/DDBJ databases">
        <authorList>
            <person name="Tran Van P."/>
        </authorList>
    </citation>
    <scope>NUCLEOTIDE SEQUENCE</scope>
</reference>
<keyword evidence="1 2" id="KW-0193">Cuticle</keyword>
<dbReference type="InterPro" id="IPR031311">
    <property type="entry name" value="CHIT_BIND_RR_consensus"/>
</dbReference>
<evidence type="ECO:0008006" key="6">
    <source>
        <dbReference type="Google" id="ProtNLM"/>
    </source>
</evidence>
<evidence type="ECO:0000313" key="4">
    <source>
        <dbReference type="EMBL" id="CAD7243889.1"/>
    </source>
</evidence>
<dbReference type="EMBL" id="LR900036">
    <property type="protein sequence ID" value="CAD7243889.1"/>
    <property type="molecule type" value="Genomic_DNA"/>
</dbReference>
<dbReference type="GO" id="GO:0042302">
    <property type="term" value="F:structural constituent of cuticle"/>
    <property type="evidence" value="ECO:0007669"/>
    <property type="project" value="UniProtKB-UniRule"/>
</dbReference>
<dbReference type="AlphaFoldDB" id="A0A7R8XB38"/>
<dbReference type="Pfam" id="PF00379">
    <property type="entry name" value="Chitin_bind_4"/>
    <property type="match status" value="1"/>
</dbReference>
<feature type="region of interest" description="Disordered" evidence="3">
    <location>
        <begin position="62"/>
        <end position="83"/>
    </location>
</feature>
<evidence type="ECO:0000256" key="2">
    <source>
        <dbReference type="PROSITE-ProRule" id="PRU00497"/>
    </source>
</evidence>
<evidence type="ECO:0000256" key="1">
    <source>
        <dbReference type="ARBA" id="ARBA00022460"/>
    </source>
</evidence>
<keyword evidence="5" id="KW-1185">Reference proteome</keyword>
<dbReference type="PANTHER" id="PTHR12236:SF79">
    <property type="entry name" value="CUTICULAR PROTEIN 50CB-RELATED"/>
    <property type="match status" value="1"/>
</dbReference>
<dbReference type="PROSITE" id="PS00233">
    <property type="entry name" value="CHIT_BIND_RR_1"/>
    <property type="match status" value="1"/>
</dbReference>
<dbReference type="GO" id="GO:0005615">
    <property type="term" value="C:extracellular space"/>
    <property type="evidence" value="ECO:0007669"/>
    <property type="project" value="TreeGrafter"/>
</dbReference>
<organism evidence="4">
    <name type="scientific">Darwinula stevensoni</name>
    <dbReference type="NCBI Taxonomy" id="69355"/>
    <lineage>
        <taxon>Eukaryota</taxon>
        <taxon>Metazoa</taxon>
        <taxon>Ecdysozoa</taxon>
        <taxon>Arthropoda</taxon>
        <taxon>Crustacea</taxon>
        <taxon>Oligostraca</taxon>
        <taxon>Ostracoda</taxon>
        <taxon>Podocopa</taxon>
        <taxon>Podocopida</taxon>
        <taxon>Darwinulocopina</taxon>
        <taxon>Darwinuloidea</taxon>
        <taxon>Darwinulidae</taxon>
        <taxon>Darwinula</taxon>
    </lineage>
</organism>
<name>A0A7R8XB38_9CRUS</name>
<dbReference type="Proteomes" id="UP000677054">
    <property type="component" value="Unassembled WGS sequence"/>
</dbReference>
<feature type="compositionally biased region" description="Low complexity" evidence="3">
    <location>
        <begin position="62"/>
        <end position="74"/>
    </location>
</feature>
<evidence type="ECO:0000313" key="5">
    <source>
        <dbReference type="Proteomes" id="UP000677054"/>
    </source>
</evidence>
<dbReference type="PROSITE" id="PS51155">
    <property type="entry name" value="CHIT_BIND_RR_2"/>
    <property type="match status" value="1"/>
</dbReference>
<evidence type="ECO:0000256" key="3">
    <source>
        <dbReference type="SAM" id="MobiDB-lite"/>
    </source>
</evidence>